<feature type="transmembrane region" description="Helical" evidence="4">
    <location>
        <begin position="40"/>
        <end position="68"/>
    </location>
</feature>
<dbReference type="InterPro" id="IPR000834">
    <property type="entry name" value="Peptidase_M14"/>
</dbReference>
<evidence type="ECO:0000313" key="6">
    <source>
        <dbReference type="EMBL" id="CDM64981.1"/>
    </source>
</evidence>
<sequence>MTEGKITPFGAEGEVGCGLCIQCERGVKQWFMSRSHFRSAWLSVGLWGKCVTIGLAFLWFFMFGGIIYGQHESPAVPSDWMTPAERTDYRETPRYAETIAFSERLAAASPWVRLVHFGESGEGRALPLLIVAKDGTFTPEAARKASKVVVLIQACIHAGESEGKDAGLALIRDIAITKTRAELIDRAVLLFIPIYNVDGHERFGPYNRINQNGPAEMGWRATSAGLNLNRDYIKADAPETRAWLRLWNEWQPDLFIDCHTTDGADFRYNITYQFERHENAPMSIRQWMREIFEGRVVPAVEAEGNLVSPYIVLHDETDPARGIDEFISTPRFATGYVPLTRNRPALLIETHMLKPYRSRVRGTYDVLRFMLAEVNRDPASLIKAVRAADEEAGSWGRSYDPQRRVALEVEPTEGSVPFLFKGVRYRRELSEISGAVRIIYESEPLDLEVPLRNQARVSVSVAPPLYYIVPPQWKSVIELLAAHGVMMRRIEEPLTVEVESYRFRDVKWAPSSFEGRVLLSFVADPIHERRTYPRGSVLVPVAQPAARLILHMLEPQAPDSLVRWGFFNAIFEQKEYGEDYVLENLARRMIAEDPKLKEEFEERVARDPKFAADARARLRFFYQRSPYWDAQLNLYPVGRILNPIAVRSIELKP</sequence>
<feature type="active site" description="Proton donor/acceptor" evidence="3">
    <location>
        <position position="349"/>
    </location>
</feature>
<dbReference type="PROSITE" id="PS52035">
    <property type="entry name" value="PEPTIDASE_M14"/>
    <property type="match status" value="1"/>
</dbReference>
<protein>
    <submittedName>
        <fullName evidence="6">Predicted carboxypeptidase</fullName>
    </submittedName>
</protein>
<dbReference type="PANTHER" id="PTHR11705:SF145">
    <property type="entry name" value="PEPTIDASE M14 CARBOXYPEPTIDASE A DOMAIN-CONTAINING PROTEIN"/>
    <property type="match status" value="1"/>
</dbReference>
<evidence type="ECO:0000256" key="1">
    <source>
        <dbReference type="ARBA" id="ARBA00001947"/>
    </source>
</evidence>
<comment type="cofactor">
    <cofactor evidence="1">
        <name>Zn(2+)</name>
        <dbReference type="ChEBI" id="CHEBI:29105"/>
    </cofactor>
</comment>
<dbReference type="Pfam" id="PF00246">
    <property type="entry name" value="Peptidase_M14"/>
    <property type="match status" value="1"/>
</dbReference>
<reference evidence="6 7" key="1">
    <citation type="submission" date="2013-12" db="EMBL/GenBank/DDBJ databases">
        <authorList>
            <person name="Stott M."/>
        </authorList>
    </citation>
    <scope>NUCLEOTIDE SEQUENCE [LARGE SCALE GENOMIC DNA]</scope>
    <source>
        <strain evidence="6 7">K22</strain>
    </source>
</reference>
<proteinExistence type="inferred from homology"/>
<dbReference type="CDD" id="cd06241">
    <property type="entry name" value="M14-like"/>
    <property type="match status" value="1"/>
</dbReference>
<dbReference type="GO" id="GO:0008270">
    <property type="term" value="F:zinc ion binding"/>
    <property type="evidence" value="ECO:0007669"/>
    <property type="project" value="InterPro"/>
</dbReference>
<keyword evidence="6" id="KW-0121">Carboxypeptidase</keyword>
<dbReference type="Gene3D" id="3.40.630.10">
    <property type="entry name" value="Zn peptidases"/>
    <property type="match status" value="1"/>
</dbReference>
<name>A0A0B6WV42_9BACT</name>
<dbReference type="SUPFAM" id="SSF53187">
    <property type="entry name" value="Zn-dependent exopeptidases"/>
    <property type="match status" value="1"/>
</dbReference>
<evidence type="ECO:0000256" key="4">
    <source>
        <dbReference type="SAM" id="Phobius"/>
    </source>
</evidence>
<keyword evidence="6" id="KW-0645">Protease</keyword>
<keyword evidence="4" id="KW-1133">Transmembrane helix</keyword>
<organism evidence="6 7">
    <name type="scientific">Pyrinomonas methylaliphatogenes</name>
    <dbReference type="NCBI Taxonomy" id="454194"/>
    <lineage>
        <taxon>Bacteria</taxon>
        <taxon>Pseudomonadati</taxon>
        <taxon>Acidobacteriota</taxon>
        <taxon>Blastocatellia</taxon>
        <taxon>Blastocatellales</taxon>
        <taxon>Pyrinomonadaceae</taxon>
        <taxon>Pyrinomonas</taxon>
    </lineage>
</organism>
<evidence type="ECO:0000313" key="7">
    <source>
        <dbReference type="Proteomes" id="UP000031518"/>
    </source>
</evidence>
<evidence type="ECO:0000256" key="2">
    <source>
        <dbReference type="ARBA" id="ARBA00005988"/>
    </source>
</evidence>
<dbReference type="Proteomes" id="UP000031518">
    <property type="component" value="Unassembled WGS sequence"/>
</dbReference>
<dbReference type="GO" id="GO:0006508">
    <property type="term" value="P:proteolysis"/>
    <property type="evidence" value="ECO:0007669"/>
    <property type="project" value="InterPro"/>
</dbReference>
<dbReference type="PANTHER" id="PTHR11705">
    <property type="entry name" value="PROTEASE FAMILY M14 CARBOXYPEPTIDASE A,B"/>
    <property type="match status" value="1"/>
</dbReference>
<gene>
    <name evidence="6" type="ORF">PYK22_00977</name>
</gene>
<keyword evidence="7" id="KW-1185">Reference proteome</keyword>
<dbReference type="SMART" id="SM00631">
    <property type="entry name" value="Zn_pept"/>
    <property type="match status" value="1"/>
</dbReference>
<keyword evidence="6" id="KW-0378">Hydrolase</keyword>
<accession>A0A0B6WV42</accession>
<reference evidence="6 7" key="2">
    <citation type="submission" date="2015-01" db="EMBL/GenBank/DDBJ databases">
        <title>Complete genome sequence of Pyrinomonas methylaliphatogenes type strain K22T.</title>
        <authorList>
            <person name="Lee K.C.Y."/>
            <person name="Power J.F."/>
            <person name="Dunfield P.F."/>
            <person name="Morgan X.C."/>
            <person name="Huttenhower C."/>
            <person name="Stott M.B."/>
        </authorList>
    </citation>
    <scope>NUCLEOTIDE SEQUENCE [LARGE SCALE GENOMIC DNA]</scope>
    <source>
        <strain evidence="6 7">K22</strain>
    </source>
</reference>
<dbReference type="EMBL" id="CBXV010000004">
    <property type="protein sequence ID" value="CDM64981.1"/>
    <property type="molecule type" value="Genomic_DNA"/>
</dbReference>
<dbReference type="GO" id="GO:0005615">
    <property type="term" value="C:extracellular space"/>
    <property type="evidence" value="ECO:0007669"/>
    <property type="project" value="TreeGrafter"/>
</dbReference>
<comment type="similarity">
    <text evidence="2 3">Belongs to the peptidase M14 family.</text>
</comment>
<dbReference type="STRING" id="454194.PYK22_00977"/>
<dbReference type="GO" id="GO:0004181">
    <property type="term" value="F:metallocarboxypeptidase activity"/>
    <property type="evidence" value="ECO:0007669"/>
    <property type="project" value="InterPro"/>
</dbReference>
<evidence type="ECO:0000259" key="5">
    <source>
        <dbReference type="PROSITE" id="PS52035"/>
    </source>
</evidence>
<feature type="domain" description="Peptidase M14" evidence="5">
    <location>
        <begin position="91"/>
        <end position="374"/>
    </location>
</feature>
<keyword evidence="4" id="KW-0472">Membrane</keyword>
<keyword evidence="4" id="KW-0812">Transmembrane</keyword>
<evidence type="ECO:0000256" key="3">
    <source>
        <dbReference type="PROSITE-ProRule" id="PRU01379"/>
    </source>
</evidence>
<dbReference type="AlphaFoldDB" id="A0A0B6WV42"/>